<dbReference type="SMART" id="SM01091">
    <property type="entry name" value="CorC_HlyC"/>
    <property type="match status" value="1"/>
</dbReference>
<evidence type="ECO:0000256" key="3">
    <source>
        <dbReference type="ARBA" id="ARBA00022692"/>
    </source>
</evidence>
<feature type="domain" description="CNNM transmembrane" evidence="12">
    <location>
        <begin position="1"/>
        <end position="201"/>
    </location>
</feature>
<evidence type="ECO:0000256" key="4">
    <source>
        <dbReference type="ARBA" id="ARBA00022737"/>
    </source>
</evidence>
<evidence type="ECO:0000256" key="2">
    <source>
        <dbReference type="ARBA" id="ARBA00022475"/>
    </source>
</evidence>
<dbReference type="PANTHER" id="PTHR43099">
    <property type="entry name" value="UPF0053 PROTEIN YRKA"/>
    <property type="match status" value="1"/>
</dbReference>
<dbReference type="InterPro" id="IPR036318">
    <property type="entry name" value="FAD-bd_PCMH-like_sf"/>
</dbReference>
<evidence type="ECO:0000256" key="8">
    <source>
        <dbReference type="PROSITE-ProRule" id="PRU00703"/>
    </source>
</evidence>
<feature type="transmembrane region" description="Helical" evidence="10">
    <location>
        <begin position="104"/>
        <end position="124"/>
    </location>
</feature>
<evidence type="ECO:0000256" key="7">
    <source>
        <dbReference type="ARBA" id="ARBA00023136"/>
    </source>
</evidence>
<keyword evidence="2" id="KW-1003">Cell membrane</keyword>
<dbReference type="InterPro" id="IPR046342">
    <property type="entry name" value="CBS_dom_sf"/>
</dbReference>
<evidence type="ECO:0000256" key="9">
    <source>
        <dbReference type="PROSITE-ProRule" id="PRU01193"/>
    </source>
</evidence>
<evidence type="ECO:0000256" key="10">
    <source>
        <dbReference type="SAM" id="Phobius"/>
    </source>
</evidence>
<evidence type="ECO:0000259" key="12">
    <source>
        <dbReference type="PROSITE" id="PS51846"/>
    </source>
</evidence>
<sequence length="446" mass="49403">MDSDIFELFILFCLILANGFFSMAEFAIISSRESKLHELHEAGTEQAALVLELLENPGKFLSAIQVGITLIATLAGAFSGITLSEPLARIVETVDPLKPYSSELALTIVVIGVTYVTLVIGELAPKKIALQHPESIALSIVRLIDIICRLISPVVHLINGSTDIILKIIGIRPAEKPAVTDEEVMLLLKQGAKKGIFESVEYDMIARIFRLSDKRASSMMTPKSEIEWLDLTSTEEELISNMQASGRSRFPVAEGSLDNIKGVVRSLDLVNKQLLGEGSLKDAIRNAMKAPLFVPESVPAFQVLELFKENRAHLALVIDEQGSVQGGITLTDVLESIVGDIPADDAEGNRKIVRRSQRTWIIDGLLSVDDFIQEFDLDNFLDEDNPLYDTMGGFIMTKLEKVPAVMDTLEWRGLMFKVIKMNKQRVDKILVVFNNDEKKGNKRELP</sequence>
<dbReference type="InterPro" id="IPR000644">
    <property type="entry name" value="CBS_dom"/>
</dbReference>
<dbReference type="PROSITE" id="PS51846">
    <property type="entry name" value="CNNM"/>
    <property type="match status" value="1"/>
</dbReference>
<dbReference type="InterPro" id="IPR002550">
    <property type="entry name" value="CNNM"/>
</dbReference>
<dbReference type="InterPro" id="IPR051676">
    <property type="entry name" value="UPF0053_domain"/>
</dbReference>
<dbReference type="Gene3D" id="3.10.580.10">
    <property type="entry name" value="CBS-domain"/>
    <property type="match status" value="1"/>
</dbReference>
<dbReference type="Gene3D" id="3.30.465.10">
    <property type="match status" value="1"/>
</dbReference>
<organism evidence="13">
    <name type="scientific">Prosthecochloris aestuarii</name>
    <dbReference type="NCBI Taxonomy" id="1102"/>
    <lineage>
        <taxon>Bacteria</taxon>
        <taxon>Pseudomonadati</taxon>
        <taxon>Chlorobiota</taxon>
        <taxon>Chlorobiia</taxon>
        <taxon>Chlorobiales</taxon>
        <taxon>Chlorobiaceae</taxon>
        <taxon>Prosthecochloris</taxon>
    </lineage>
</organism>
<comment type="caution">
    <text evidence="13">The sequence shown here is derived from an EMBL/GenBank/DDBJ whole genome shotgun (WGS) entry which is preliminary data.</text>
</comment>
<keyword evidence="5 9" id="KW-1133">Transmembrane helix</keyword>
<feature type="transmembrane region" description="Helical" evidence="10">
    <location>
        <begin position="6"/>
        <end position="29"/>
    </location>
</feature>
<comment type="subcellular location">
    <subcellularLocation>
        <location evidence="1">Cell membrane</location>
        <topology evidence="1">Multi-pass membrane protein</topology>
    </subcellularLocation>
</comment>
<feature type="domain" description="CBS" evidence="11">
    <location>
        <begin position="287"/>
        <end position="343"/>
    </location>
</feature>
<evidence type="ECO:0000259" key="11">
    <source>
        <dbReference type="PROSITE" id="PS51371"/>
    </source>
</evidence>
<reference evidence="13" key="1">
    <citation type="journal article" date="2020" name="mSystems">
        <title>Genome- and Community-Level Interaction Insights into Carbon Utilization and Element Cycling Functions of Hydrothermarchaeota in Hydrothermal Sediment.</title>
        <authorList>
            <person name="Zhou Z."/>
            <person name="Liu Y."/>
            <person name="Xu W."/>
            <person name="Pan J."/>
            <person name="Luo Z.H."/>
            <person name="Li M."/>
        </authorList>
    </citation>
    <scope>NUCLEOTIDE SEQUENCE [LARGE SCALE GENOMIC DNA]</scope>
    <source>
        <strain evidence="13">SpSt-1181</strain>
    </source>
</reference>
<gene>
    <name evidence="13" type="ORF">ENN50_07625</name>
</gene>
<accession>A0A831SUB1</accession>
<keyword evidence="4" id="KW-0677">Repeat</keyword>
<evidence type="ECO:0000313" key="13">
    <source>
        <dbReference type="EMBL" id="HED31535.1"/>
    </source>
</evidence>
<protein>
    <submittedName>
        <fullName evidence="13">HlyC/CorC family transporter</fullName>
    </submittedName>
</protein>
<dbReference type="PROSITE" id="PS51371">
    <property type="entry name" value="CBS"/>
    <property type="match status" value="1"/>
</dbReference>
<dbReference type="Proteomes" id="UP000886335">
    <property type="component" value="Unassembled WGS sequence"/>
</dbReference>
<keyword evidence="6 8" id="KW-0129">CBS domain</keyword>
<dbReference type="SUPFAM" id="SSF54631">
    <property type="entry name" value="CBS-domain pair"/>
    <property type="match status" value="1"/>
</dbReference>
<dbReference type="GO" id="GO:0005886">
    <property type="term" value="C:plasma membrane"/>
    <property type="evidence" value="ECO:0007669"/>
    <property type="project" value="UniProtKB-SubCell"/>
</dbReference>
<dbReference type="InterPro" id="IPR005170">
    <property type="entry name" value="Transptr-assoc_dom"/>
</dbReference>
<dbReference type="Pfam" id="PF03471">
    <property type="entry name" value="CorC_HlyC"/>
    <property type="match status" value="1"/>
</dbReference>
<keyword evidence="3 9" id="KW-0812">Transmembrane</keyword>
<dbReference type="InterPro" id="IPR044751">
    <property type="entry name" value="Ion_transp-like_CBS"/>
</dbReference>
<dbReference type="CDD" id="cd04590">
    <property type="entry name" value="CBS_pair_CorC_HlyC_assoc"/>
    <property type="match status" value="1"/>
</dbReference>
<dbReference type="Pfam" id="PF00571">
    <property type="entry name" value="CBS"/>
    <property type="match status" value="1"/>
</dbReference>
<evidence type="ECO:0000256" key="5">
    <source>
        <dbReference type="ARBA" id="ARBA00022989"/>
    </source>
</evidence>
<dbReference type="SUPFAM" id="SSF56176">
    <property type="entry name" value="FAD-binding/transporter-associated domain-like"/>
    <property type="match status" value="1"/>
</dbReference>
<feature type="transmembrane region" description="Helical" evidence="10">
    <location>
        <begin position="60"/>
        <end position="84"/>
    </location>
</feature>
<dbReference type="PANTHER" id="PTHR43099:SF2">
    <property type="entry name" value="UPF0053 PROTEIN YRKA"/>
    <property type="match status" value="1"/>
</dbReference>
<dbReference type="AlphaFoldDB" id="A0A831SUB1"/>
<evidence type="ECO:0000256" key="6">
    <source>
        <dbReference type="ARBA" id="ARBA00023122"/>
    </source>
</evidence>
<dbReference type="InterPro" id="IPR016169">
    <property type="entry name" value="FAD-bd_PCMH_sub2"/>
</dbReference>
<evidence type="ECO:0000256" key="1">
    <source>
        <dbReference type="ARBA" id="ARBA00004651"/>
    </source>
</evidence>
<dbReference type="Pfam" id="PF01595">
    <property type="entry name" value="CNNM"/>
    <property type="match status" value="1"/>
</dbReference>
<keyword evidence="7 9" id="KW-0472">Membrane</keyword>
<name>A0A831SUB1_PROAE</name>
<dbReference type="EMBL" id="DSBW01000168">
    <property type="protein sequence ID" value="HED31535.1"/>
    <property type="molecule type" value="Genomic_DNA"/>
</dbReference>
<proteinExistence type="predicted"/>
<dbReference type="GO" id="GO:0050660">
    <property type="term" value="F:flavin adenine dinucleotide binding"/>
    <property type="evidence" value="ECO:0007669"/>
    <property type="project" value="InterPro"/>
</dbReference>